<proteinExistence type="inferred from homology"/>
<keyword evidence="9" id="KW-1185">Reference proteome</keyword>
<name>A0A9Q0MKW7_9DIPT</name>
<comment type="similarity">
    <text evidence="2">Belongs to the UPF0057 (PMP3) family.</text>
</comment>
<feature type="transmembrane region" description="Helical" evidence="6">
    <location>
        <begin position="34"/>
        <end position="55"/>
    </location>
</feature>
<evidence type="ECO:0000256" key="4">
    <source>
        <dbReference type="ARBA" id="ARBA00022989"/>
    </source>
</evidence>
<organism evidence="8 9">
    <name type="scientific">Pseudolycoriella hygida</name>
    <dbReference type="NCBI Taxonomy" id="35572"/>
    <lineage>
        <taxon>Eukaryota</taxon>
        <taxon>Metazoa</taxon>
        <taxon>Ecdysozoa</taxon>
        <taxon>Arthropoda</taxon>
        <taxon>Hexapoda</taxon>
        <taxon>Insecta</taxon>
        <taxon>Pterygota</taxon>
        <taxon>Neoptera</taxon>
        <taxon>Endopterygota</taxon>
        <taxon>Diptera</taxon>
        <taxon>Nematocera</taxon>
        <taxon>Sciaroidea</taxon>
        <taxon>Sciaridae</taxon>
        <taxon>Pseudolycoriella</taxon>
    </lineage>
</organism>
<evidence type="ECO:0000256" key="3">
    <source>
        <dbReference type="ARBA" id="ARBA00022692"/>
    </source>
</evidence>
<evidence type="ECO:0000256" key="6">
    <source>
        <dbReference type="SAM" id="Phobius"/>
    </source>
</evidence>
<dbReference type="EMBL" id="WJQU01002034">
    <property type="protein sequence ID" value="KAJ6633419.1"/>
    <property type="molecule type" value="Genomic_DNA"/>
</dbReference>
<gene>
    <name evidence="8" type="primary">pmp-1</name>
    <name evidence="8" type="ORF">Bhyg_16335</name>
</gene>
<comment type="subcellular location">
    <subcellularLocation>
        <location evidence="1">Membrane</location>
    </subcellularLocation>
</comment>
<evidence type="ECO:0000256" key="1">
    <source>
        <dbReference type="ARBA" id="ARBA00004370"/>
    </source>
</evidence>
<evidence type="ECO:0000256" key="2">
    <source>
        <dbReference type="ARBA" id="ARBA00009530"/>
    </source>
</evidence>
<keyword evidence="5 6" id="KW-0472">Membrane</keyword>
<keyword evidence="3 6" id="KW-0812">Transmembrane</keyword>
<feature type="signal peptide" evidence="7">
    <location>
        <begin position="1"/>
        <end position="24"/>
    </location>
</feature>
<dbReference type="PROSITE" id="PS01309">
    <property type="entry name" value="UPF0057"/>
    <property type="match status" value="1"/>
</dbReference>
<dbReference type="PANTHER" id="PTHR21659">
    <property type="entry name" value="HYDROPHOBIC PROTEIN RCI2 LOW TEMPERATURE AND SALT RESPONSIVE PROTEIN LTI6 -RELATED"/>
    <property type="match status" value="1"/>
</dbReference>
<accession>A0A9Q0MKW7</accession>
<protein>
    <submittedName>
        <fullName evidence="8">Plasma membrane proteolipid 3</fullName>
    </submittedName>
</protein>
<evidence type="ECO:0000256" key="7">
    <source>
        <dbReference type="SAM" id="SignalP"/>
    </source>
</evidence>
<dbReference type="Pfam" id="PF01679">
    <property type="entry name" value="Pmp3"/>
    <property type="match status" value="1"/>
</dbReference>
<keyword evidence="4 6" id="KW-1133">Transmembrane helix</keyword>
<reference evidence="8" key="1">
    <citation type="submission" date="2022-07" db="EMBL/GenBank/DDBJ databases">
        <authorList>
            <person name="Trinca V."/>
            <person name="Uliana J.V.C."/>
            <person name="Torres T.T."/>
            <person name="Ward R.J."/>
            <person name="Monesi N."/>
        </authorList>
    </citation>
    <scope>NUCLEOTIDE SEQUENCE</scope>
    <source>
        <strain evidence="8">HSMRA1968</strain>
        <tissue evidence="8">Whole embryos</tissue>
    </source>
</reference>
<evidence type="ECO:0000313" key="8">
    <source>
        <dbReference type="EMBL" id="KAJ6633419.1"/>
    </source>
</evidence>
<dbReference type="Proteomes" id="UP001151699">
    <property type="component" value="Unassembled WGS sequence"/>
</dbReference>
<evidence type="ECO:0000313" key="9">
    <source>
        <dbReference type="Proteomes" id="UP001151699"/>
    </source>
</evidence>
<comment type="caution">
    <text evidence="8">The sequence shown here is derived from an EMBL/GenBank/DDBJ whole genome shotgun (WGS) entry which is preliminary data.</text>
</comment>
<dbReference type="GO" id="GO:0016020">
    <property type="term" value="C:membrane"/>
    <property type="evidence" value="ECO:0007669"/>
    <property type="project" value="UniProtKB-SubCell"/>
</dbReference>
<dbReference type="OrthoDB" id="5912871at2759"/>
<keyword evidence="7" id="KW-0732">Signal</keyword>
<evidence type="ECO:0000256" key="5">
    <source>
        <dbReference type="ARBA" id="ARBA00023136"/>
    </source>
</evidence>
<feature type="chain" id="PRO_5040126944" evidence="7">
    <location>
        <begin position="25"/>
        <end position="70"/>
    </location>
</feature>
<dbReference type="AlphaFoldDB" id="A0A9Q0MKW7"/>
<sequence length="70" mass="7658">MLEKMVTRCCSIILCFLLPPLAVCFDRGCGCDTLINILLCIFGLWIGGIIHALCVTNACGRNDSRDRNPA</sequence>
<dbReference type="InterPro" id="IPR000612">
    <property type="entry name" value="PMP3"/>
</dbReference>
<dbReference type="PANTHER" id="PTHR21659:SF42">
    <property type="entry name" value="UPF0057 MEMBRANE PROTEIN ZK632.10-RELATED"/>
    <property type="match status" value="1"/>
</dbReference>